<proteinExistence type="predicted"/>
<name>A0A2N6T323_9CORY</name>
<gene>
    <name evidence="1" type="ORF">CJ203_09395</name>
</gene>
<keyword evidence="2" id="KW-1185">Reference proteome</keyword>
<dbReference type="AlphaFoldDB" id="A0A2N6T323"/>
<comment type="caution">
    <text evidence="1">The sequence shown here is derived from an EMBL/GenBank/DDBJ whole genome shotgun (WGS) entry which is preliminary data.</text>
</comment>
<dbReference type="EMBL" id="PNHG01000017">
    <property type="protein sequence ID" value="PMC63740.1"/>
    <property type="molecule type" value="Genomic_DNA"/>
</dbReference>
<evidence type="ECO:0000313" key="2">
    <source>
        <dbReference type="Proteomes" id="UP000235836"/>
    </source>
</evidence>
<sequence length="128" mass="14030">MRLGEIRSREAVLHECVDGAGTLFGFEAAFGSKPYSAAISNRMVSAVPFVLRVVGVGELDAPAVENCVKVRAEASVAIGVFKPLQLWDQAEESPFRSCWIVMPVSLMPSRFRWGSMNRPWGLAKSRST</sequence>
<protein>
    <submittedName>
        <fullName evidence="1">Uncharacterized protein</fullName>
    </submittedName>
</protein>
<organism evidence="1 2">
    <name type="scientific">Corynebacterium tuscaniense</name>
    <dbReference type="NCBI Taxonomy" id="302449"/>
    <lineage>
        <taxon>Bacteria</taxon>
        <taxon>Bacillati</taxon>
        <taxon>Actinomycetota</taxon>
        <taxon>Actinomycetes</taxon>
        <taxon>Mycobacteriales</taxon>
        <taxon>Corynebacteriaceae</taxon>
        <taxon>Corynebacterium</taxon>
    </lineage>
</organism>
<accession>A0A2N6T323</accession>
<reference evidence="1 2" key="1">
    <citation type="submission" date="2017-09" db="EMBL/GenBank/DDBJ databases">
        <title>Bacterial strain isolated from the female urinary microbiota.</title>
        <authorList>
            <person name="Thomas-White K."/>
            <person name="Kumar N."/>
            <person name="Forster S."/>
            <person name="Putonti C."/>
            <person name="Lawley T."/>
            <person name="Wolfe A.J."/>
        </authorList>
    </citation>
    <scope>NUCLEOTIDE SEQUENCE [LARGE SCALE GENOMIC DNA]</scope>
    <source>
        <strain evidence="1 2">UMB0792</strain>
    </source>
</reference>
<evidence type="ECO:0000313" key="1">
    <source>
        <dbReference type="EMBL" id="PMC63740.1"/>
    </source>
</evidence>
<dbReference type="Proteomes" id="UP000235836">
    <property type="component" value="Unassembled WGS sequence"/>
</dbReference>